<dbReference type="NCBIfam" id="TIGR03097">
    <property type="entry name" value="PEP_O_lig_1"/>
    <property type="match status" value="1"/>
</dbReference>
<dbReference type="PANTHER" id="PTHR37422:SF13">
    <property type="entry name" value="LIPOPOLYSACCHARIDE BIOSYNTHESIS PROTEIN PA4999-RELATED"/>
    <property type="match status" value="1"/>
</dbReference>
<evidence type="ECO:0000256" key="5">
    <source>
        <dbReference type="SAM" id="Phobius"/>
    </source>
</evidence>
<reference evidence="8 9" key="1">
    <citation type="journal article" date="2012" name="J. Bacteriol.">
        <title>Draft Genome Sequence of the Purple Photosynthetic Bacterium Phaeospirillum molischianum DSM120, a Particularly Versatile Bacterium.</title>
        <authorList>
            <person name="Duquesne K."/>
            <person name="Prima V."/>
            <person name="Ji B."/>
            <person name="Rouy Z."/>
            <person name="Medigue C."/>
            <person name="Talla E."/>
            <person name="Sturgis J.N."/>
        </authorList>
    </citation>
    <scope>NUCLEOTIDE SEQUENCE [LARGE SCALE GENOMIC DNA]</scope>
    <source>
        <strain evidence="9">DSM120</strain>
    </source>
</reference>
<keyword evidence="2 5" id="KW-0812">Transmembrane</keyword>
<evidence type="ECO:0000313" key="9">
    <source>
        <dbReference type="Proteomes" id="UP000004169"/>
    </source>
</evidence>
<dbReference type="InterPro" id="IPR017528">
    <property type="entry name" value="CHP03097O-antigen_lig-rel"/>
</dbReference>
<dbReference type="Pfam" id="PF19358">
    <property type="entry name" value="DUF5935"/>
    <property type="match status" value="1"/>
</dbReference>
<dbReference type="InterPro" id="IPR007016">
    <property type="entry name" value="O-antigen_ligase-rel_domated"/>
</dbReference>
<feature type="transmembrane region" description="Helical" evidence="5">
    <location>
        <begin position="129"/>
        <end position="146"/>
    </location>
</feature>
<feature type="transmembrane region" description="Helical" evidence="5">
    <location>
        <begin position="243"/>
        <end position="260"/>
    </location>
</feature>
<dbReference type="RefSeq" id="WP_002726921.1">
    <property type="nucleotide sequence ID" value="NZ_CAHP01000014.1"/>
</dbReference>
<dbReference type="STRING" id="1150626.PHAMO_210066"/>
<comment type="subcellular location">
    <subcellularLocation>
        <location evidence="1">Membrane</location>
        <topology evidence="1">Multi-pass membrane protein</topology>
    </subcellularLocation>
</comment>
<keyword evidence="4 5" id="KW-0472">Membrane</keyword>
<feature type="transmembrane region" description="Helical" evidence="5">
    <location>
        <begin position="76"/>
        <end position="99"/>
    </location>
</feature>
<sequence>MRSLLMLAVYATFLLVGVRAPFVLGLGYVWTDLFQPHHIGYSIITDLPVSMIMSVATIGGYLLLDRVSPPRLTWGLKLLLLWAGWVTLTTTWAVVPGPAWEKWDWAFKTVCFGAFIPFLFRSRIQIESLLLVVLFSAAGSMIAFGIKTVISGGGYGMNLGLGSGNVGLAESSTLSMVAVALIPLILFLKTHSLIAPNSRWRPLAFNGMVAFALLTSLGTFARTGLVCMGVLALTLWWHSKRKVLFLLLVAGIGSVAMVIMSDQWVSRMGTISAPAKESSAAVRLGVWKWTLDYVASHPLGGGFGMYRINSFTVPIEGSDEVMVQTARAFHSIYFEVLGEHGYVGAAIFLSLIIYHFRNLHRLSREMDGHESLQWSSDLSRALSVSTLIYLCGGSFVGIAFQPILYIFIAVGISVQQNVERTERHAVRKQTVNDRSVTVKSPG</sequence>
<feature type="transmembrane region" description="Helical" evidence="5">
    <location>
        <begin position="387"/>
        <end position="414"/>
    </location>
</feature>
<dbReference type="PANTHER" id="PTHR37422">
    <property type="entry name" value="TEICHURONIC ACID BIOSYNTHESIS PROTEIN TUAE"/>
    <property type="match status" value="1"/>
</dbReference>
<dbReference type="AlphaFoldDB" id="H8FQB7"/>
<comment type="caution">
    <text evidence="8">The sequence shown here is derived from an EMBL/GenBank/DDBJ whole genome shotgun (WGS) entry which is preliminary data.</text>
</comment>
<dbReference type="eggNOG" id="COG3307">
    <property type="taxonomic scope" value="Bacteria"/>
</dbReference>
<name>H8FQB7_MAGML</name>
<feature type="transmembrane region" description="Helical" evidence="5">
    <location>
        <begin position="43"/>
        <end position="64"/>
    </location>
</feature>
<feature type="transmembrane region" description="Helical" evidence="5">
    <location>
        <begin position="332"/>
        <end position="356"/>
    </location>
</feature>
<dbReference type="GO" id="GO:0016020">
    <property type="term" value="C:membrane"/>
    <property type="evidence" value="ECO:0007669"/>
    <property type="project" value="UniProtKB-SubCell"/>
</dbReference>
<protein>
    <submittedName>
        <fullName evidence="8">Putative Wzy family polymerase, exosortase system type 1 associated</fullName>
    </submittedName>
</protein>
<feature type="transmembrane region" description="Helical" evidence="5">
    <location>
        <begin position="105"/>
        <end position="122"/>
    </location>
</feature>
<gene>
    <name evidence="8" type="ORF">PHAMO_210066</name>
</gene>
<evidence type="ECO:0000313" key="8">
    <source>
        <dbReference type="EMBL" id="CCG40555.1"/>
    </source>
</evidence>
<evidence type="ECO:0000256" key="1">
    <source>
        <dbReference type="ARBA" id="ARBA00004141"/>
    </source>
</evidence>
<feature type="domain" description="O-antigen ligase-related" evidence="6">
    <location>
        <begin position="208"/>
        <end position="349"/>
    </location>
</feature>
<organism evidence="8 9">
    <name type="scientific">Magnetospirillum molischianum DSM 120</name>
    <dbReference type="NCBI Taxonomy" id="1150626"/>
    <lineage>
        <taxon>Bacteria</taxon>
        <taxon>Pseudomonadati</taxon>
        <taxon>Pseudomonadota</taxon>
        <taxon>Alphaproteobacteria</taxon>
        <taxon>Rhodospirillales</taxon>
        <taxon>Rhodospirillaceae</taxon>
        <taxon>Magnetospirillum</taxon>
    </lineage>
</organism>
<evidence type="ECO:0000259" key="6">
    <source>
        <dbReference type="Pfam" id="PF04932"/>
    </source>
</evidence>
<feature type="transmembrane region" description="Helical" evidence="5">
    <location>
        <begin position="209"/>
        <end position="237"/>
    </location>
</feature>
<evidence type="ECO:0000256" key="3">
    <source>
        <dbReference type="ARBA" id="ARBA00022989"/>
    </source>
</evidence>
<proteinExistence type="predicted"/>
<dbReference type="Pfam" id="PF04932">
    <property type="entry name" value="Wzy_C"/>
    <property type="match status" value="1"/>
</dbReference>
<evidence type="ECO:0000256" key="4">
    <source>
        <dbReference type="ARBA" id="ARBA00023136"/>
    </source>
</evidence>
<dbReference type="EMBL" id="CAHP01000014">
    <property type="protein sequence ID" value="CCG40555.1"/>
    <property type="molecule type" value="Genomic_DNA"/>
</dbReference>
<keyword evidence="9" id="KW-1185">Reference proteome</keyword>
<feature type="transmembrane region" description="Helical" evidence="5">
    <location>
        <begin position="166"/>
        <end position="188"/>
    </location>
</feature>
<dbReference type="Proteomes" id="UP000004169">
    <property type="component" value="Unassembled WGS sequence"/>
</dbReference>
<dbReference type="InterPro" id="IPR051533">
    <property type="entry name" value="WaaL-like"/>
</dbReference>
<evidence type="ECO:0000259" key="7">
    <source>
        <dbReference type="Pfam" id="PF19358"/>
    </source>
</evidence>
<evidence type="ECO:0000256" key="2">
    <source>
        <dbReference type="ARBA" id="ARBA00022692"/>
    </source>
</evidence>
<dbReference type="OrthoDB" id="9772644at2"/>
<feature type="domain" description="DUF5935" evidence="7">
    <location>
        <begin position="1"/>
        <end position="192"/>
    </location>
</feature>
<accession>H8FQB7</accession>
<dbReference type="InterPro" id="IPR045979">
    <property type="entry name" value="DUF5935"/>
</dbReference>
<keyword evidence="3 5" id="KW-1133">Transmembrane helix</keyword>